<dbReference type="STRING" id="282199.GCA_001049735_01981"/>
<protein>
    <submittedName>
        <fullName evidence="1">Uncharacterized protein</fullName>
    </submittedName>
</protein>
<organism evidence="1 2">
    <name type="scientific">Nereida ignava</name>
    <dbReference type="NCBI Taxonomy" id="282199"/>
    <lineage>
        <taxon>Bacteria</taxon>
        <taxon>Pseudomonadati</taxon>
        <taxon>Pseudomonadota</taxon>
        <taxon>Alphaproteobacteria</taxon>
        <taxon>Rhodobacterales</taxon>
        <taxon>Roseobacteraceae</taxon>
        <taxon>Nereida</taxon>
    </lineage>
</organism>
<proteinExistence type="predicted"/>
<evidence type="ECO:0000313" key="1">
    <source>
        <dbReference type="EMBL" id="CRK75925.1"/>
    </source>
</evidence>
<dbReference type="EMBL" id="CVQV01000010">
    <property type="protein sequence ID" value="CRK75925.1"/>
    <property type="molecule type" value="Genomic_DNA"/>
</dbReference>
<gene>
    <name evidence="1" type="ORF">NIG5292_01982</name>
</gene>
<reference evidence="1 2" key="1">
    <citation type="submission" date="2015-04" db="EMBL/GenBank/DDBJ databases">
        <authorList>
            <person name="Syromyatnikov M.Y."/>
            <person name="Popov V.N."/>
        </authorList>
    </citation>
    <scope>NUCLEOTIDE SEQUENCE [LARGE SCALE GENOMIC DNA]</scope>
    <source>
        <strain evidence="1 2">CECT 5292</strain>
    </source>
</reference>
<name>A0A0U1NMG3_9RHOB</name>
<dbReference type="Proteomes" id="UP000048949">
    <property type="component" value="Unassembled WGS sequence"/>
</dbReference>
<dbReference type="RefSeq" id="WP_048599343.1">
    <property type="nucleotide sequence ID" value="NZ_CBFHGK010000015.1"/>
</dbReference>
<sequence length="145" mass="15802">MDAFMRGFCAALYSGDACTAADFLKLPNAMFHNGAMRVNNSHAETRNMIETFQAAYAKLGPFRHDAQIFHQAAETDTRTAVSLETDFFAPDDTALGKAKCEFWVEQTTLGPKIAMLEIVASLLPTDVIEDQLFGAHGKPGQAALD</sequence>
<evidence type="ECO:0000313" key="2">
    <source>
        <dbReference type="Proteomes" id="UP000048949"/>
    </source>
</evidence>
<dbReference type="AlphaFoldDB" id="A0A0U1NMG3"/>
<accession>A0A0U1NMG3</accession>
<keyword evidence="2" id="KW-1185">Reference proteome</keyword>